<evidence type="ECO:0000313" key="3">
    <source>
        <dbReference type="Proteomes" id="UP001642409"/>
    </source>
</evidence>
<evidence type="ECO:0000313" key="2">
    <source>
        <dbReference type="EMBL" id="CAL5970830.1"/>
    </source>
</evidence>
<comment type="caution">
    <text evidence="1">The sequence shown here is derived from an EMBL/GenBank/DDBJ whole genome shotgun (WGS) entry which is preliminary data.</text>
</comment>
<dbReference type="Proteomes" id="UP001642409">
    <property type="component" value="Unassembled WGS sequence"/>
</dbReference>
<dbReference type="EMBL" id="CAXDID020000002">
    <property type="protein sequence ID" value="CAL5970822.1"/>
    <property type="molecule type" value="Genomic_DNA"/>
</dbReference>
<name>A0ABP1GJG3_9EUKA</name>
<reference evidence="1 3" key="1">
    <citation type="submission" date="2024-07" db="EMBL/GenBank/DDBJ databases">
        <authorList>
            <person name="Akdeniz Z."/>
        </authorList>
    </citation>
    <scope>NUCLEOTIDE SEQUENCE [LARGE SCALE GENOMIC DNA]</scope>
</reference>
<evidence type="ECO:0000313" key="1">
    <source>
        <dbReference type="EMBL" id="CAL5970822.1"/>
    </source>
</evidence>
<sequence>MAHSRYGSEVEVSQFGSRHSTQRHTLCVNGTQHQTFMHNEVQQQFRRECKNSNEMINLMLVIWRACYQTNTARPPFAPLRRARMKRQLHEVQFVNRESKNKFHLSQKHTNGYFQHLQTSIISHFKFQQNQCQKHQVRKPSFMVARPALWMANIQYDKERVFKESPKLDIATQWQLHVLGCLK</sequence>
<dbReference type="EMBL" id="CAXDID020000002">
    <property type="protein sequence ID" value="CAL5970830.1"/>
    <property type="molecule type" value="Genomic_DNA"/>
</dbReference>
<keyword evidence="3" id="KW-1185">Reference proteome</keyword>
<gene>
    <name evidence="1" type="ORF">HINF_LOCUS762</name>
    <name evidence="2" type="ORF">HINF_LOCUS770</name>
</gene>
<organism evidence="1 3">
    <name type="scientific">Hexamita inflata</name>
    <dbReference type="NCBI Taxonomy" id="28002"/>
    <lineage>
        <taxon>Eukaryota</taxon>
        <taxon>Metamonada</taxon>
        <taxon>Diplomonadida</taxon>
        <taxon>Hexamitidae</taxon>
        <taxon>Hexamitinae</taxon>
        <taxon>Hexamita</taxon>
    </lineage>
</organism>
<proteinExistence type="predicted"/>
<protein>
    <submittedName>
        <fullName evidence="1">Hypothetical_protein</fullName>
    </submittedName>
</protein>
<accession>A0ABP1GJG3</accession>